<dbReference type="Gene3D" id="3.40.50.12780">
    <property type="entry name" value="N-terminal domain of ligase-like"/>
    <property type="match status" value="1"/>
</dbReference>
<dbReference type="PANTHER" id="PTHR43272">
    <property type="entry name" value="LONG-CHAIN-FATTY-ACID--COA LIGASE"/>
    <property type="match status" value="1"/>
</dbReference>
<keyword evidence="5" id="KW-1185">Reference proteome</keyword>
<evidence type="ECO:0000259" key="3">
    <source>
        <dbReference type="Pfam" id="PF00501"/>
    </source>
</evidence>
<protein>
    <submittedName>
        <fullName evidence="4">Long-chain fatty acid--CoA ligase</fullName>
    </submittedName>
</protein>
<evidence type="ECO:0000256" key="2">
    <source>
        <dbReference type="ARBA" id="ARBA00022840"/>
    </source>
</evidence>
<accession>A0ABX2AMZ3</accession>
<reference evidence="4 5" key="1">
    <citation type="submission" date="2020-05" db="EMBL/GenBank/DDBJ databases">
        <title>Distinct polysaccharide utilization as determinants for interspecies competition between intestinal Prevotella spp.</title>
        <authorList>
            <person name="Galvez E.J.C."/>
            <person name="Iljazovic A."/>
            <person name="Strowig T."/>
        </authorList>
    </citation>
    <scope>NUCLEOTIDE SEQUENCE [LARGE SCALE GENOMIC DNA]</scope>
    <source>
        <strain evidence="4 5">PMUR</strain>
    </source>
</reference>
<organism evidence="4 5">
    <name type="scientific">Xylanibacter muris</name>
    <dbReference type="NCBI Taxonomy" id="2736290"/>
    <lineage>
        <taxon>Bacteria</taxon>
        <taxon>Pseudomonadati</taxon>
        <taxon>Bacteroidota</taxon>
        <taxon>Bacteroidia</taxon>
        <taxon>Bacteroidales</taxon>
        <taxon>Prevotellaceae</taxon>
        <taxon>Xylanibacter</taxon>
    </lineage>
</organism>
<dbReference type="InterPro" id="IPR000873">
    <property type="entry name" value="AMP-dep_synth/lig_dom"/>
</dbReference>
<dbReference type="CDD" id="cd05907">
    <property type="entry name" value="VL_LC_FACS_like"/>
    <property type="match status" value="1"/>
</dbReference>
<dbReference type="RefSeq" id="WP_172275924.1">
    <property type="nucleotide sequence ID" value="NZ_CASGMU010000013.1"/>
</dbReference>
<dbReference type="SUPFAM" id="SSF56801">
    <property type="entry name" value="Acetyl-CoA synthetase-like"/>
    <property type="match status" value="1"/>
</dbReference>
<dbReference type="PROSITE" id="PS00455">
    <property type="entry name" value="AMP_BINDING"/>
    <property type="match status" value="1"/>
</dbReference>
<dbReference type="EMBL" id="JABKKF010000009">
    <property type="protein sequence ID" value="NPD92596.1"/>
    <property type="molecule type" value="Genomic_DNA"/>
</dbReference>
<dbReference type="PANTHER" id="PTHR43272:SF33">
    <property type="entry name" value="AMP-BINDING DOMAIN-CONTAINING PROTEIN-RELATED"/>
    <property type="match status" value="1"/>
</dbReference>
<comment type="caution">
    <text evidence="4">The sequence shown here is derived from an EMBL/GenBank/DDBJ whole genome shotgun (WGS) entry which is preliminary data.</text>
</comment>
<gene>
    <name evidence="4" type="ORF">HPS56_09635</name>
</gene>
<dbReference type="InterPro" id="IPR042099">
    <property type="entry name" value="ANL_N_sf"/>
</dbReference>
<evidence type="ECO:0000313" key="4">
    <source>
        <dbReference type="EMBL" id="NPD92596.1"/>
    </source>
</evidence>
<proteinExistence type="predicted"/>
<dbReference type="Proteomes" id="UP000714420">
    <property type="component" value="Unassembled WGS sequence"/>
</dbReference>
<dbReference type="InterPro" id="IPR020845">
    <property type="entry name" value="AMP-binding_CS"/>
</dbReference>
<evidence type="ECO:0000313" key="5">
    <source>
        <dbReference type="Proteomes" id="UP000714420"/>
    </source>
</evidence>
<keyword evidence="2" id="KW-0067">ATP-binding</keyword>
<dbReference type="GO" id="GO:0016874">
    <property type="term" value="F:ligase activity"/>
    <property type="evidence" value="ECO:0007669"/>
    <property type="project" value="UniProtKB-KW"/>
</dbReference>
<evidence type="ECO:0000256" key="1">
    <source>
        <dbReference type="ARBA" id="ARBA00022741"/>
    </source>
</evidence>
<name>A0ABX2AMZ3_9BACT</name>
<keyword evidence="4" id="KW-0436">Ligase</keyword>
<dbReference type="Pfam" id="PF00501">
    <property type="entry name" value="AMP-binding"/>
    <property type="match status" value="1"/>
</dbReference>
<dbReference type="Pfam" id="PF23562">
    <property type="entry name" value="AMP-binding_C_3"/>
    <property type="match status" value="1"/>
</dbReference>
<keyword evidence="1" id="KW-0547">Nucleotide-binding</keyword>
<feature type="domain" description="AMP-dependent synthetase/ligase" evidence="3">
    <location>
        <begin position="12"/>
        <end position="430"/>
    </location>
</feature>
<sequence>MQTISHLSVLVHDQARKYGDREALVYKDFGGEEWKSCSWNLFSQTVKTVSNAMLNLGVRVQENIGIFSQNSVQYLYCDFGAWGVRAVTIPFYATCSEQQIEFMVNDARVRFLFVGEQEQYDKAHRVFSLCDTLERIIIFDRNVRKSPHDPNSLYFDDFLKLGENLPRQTEVEALYGQANPVDLANILYTSGTTGNSKGVMLSHGQYNAALIANGKSVDVSDRDRVLDFLPFAHIFEKGWALLSISVGATLIVNTYPQEVQKSMRETHPTSMSAVPRFWEKVYAGVQEQIESSHPVQRKIFRNALAVGRKHNVEYVMRGKRPPLALHLEYKIINKTIFSLVRKELGLENPNIFPTAGATVSSHVEEFVHSIGINMVVGYGLTESLATVSCDRSDEPVTIGSVGRPLDGVEVKISEDGEVLLKGPTITRGYYNRDDLNEQVFDSEGYFRTGDAGYMKDGELFLTERIKDLFKTSNGKYIAPQMIEAKLLVDRYIDQIAIVADRRKFVSALIIPEYRLLEEYAREHGISFKCREELCASPEIYEMMKDRIDTLQQQLAHYEQIKRFTLLPNHFNMERGELTNTLKMKRRVINENYSAEIDKMYEE</sequence>